<keyword evidence="3" id="KW-1185">Reference proteome</keyword>
<dbReference type="Proteomes" id="UP000319160">
    <property type="component" value="Unassembled WGS sequence"/>
</dbReference>
<gene>
    <name evidence="2" type="ORF">FHL15_001958</name>
</gene>
<dbReference type="STRING" id="2512241.A0A553IAE3"/>
<organism evidence="2 3">
    <name type="scientific">Xylaria flabelliformis</name>
    <dbReference type="NCBI Taxonomy" id="2512241"/>
    <lineage>
        <taxon>Eukaryota</taxon>
        <taxon>Fungi</taxon>
        <taxon>Dikarya</taxon>
        <taxon>Ascomycota</taxon>
        <taxon>Pezizomycotina</taxon>
        <taxon>Sordariomycetes</taxon>
        <taxon>Xylariomycetidae</taxon>
        <taxon>Xylariales</taxon>
        <taxon>Xylariaceae</taxon>
        <taxon>Xylaria</taxon>
    </lineage>
</organism>
<dbReference type="AlphaFoldDB" id="A0A553IAE3"/>
<evidence type="ECO:0008006" key="4">
    <source>
        <dbReference type="Google" id="ProtNLM"/>
    </source>
</evidence>
<proteinExistence type="predicted"/>
<name>A0A553IAE3_9PEZI</name>
<accession>A0A553IAE3</accession>
<dbReference type="SUPFAM" id="SSF54928">
    <property type="entry name" value="RNA-binding domain, RBD"/>
    <property type="match status" value="1"/>
</dbReference>
<protein>
    <recommendedName>
        <fullName evidence="4">RRM domain-containing protein</fullName>
    </recommendedName>
</protein>
<dbReference type="EMBL" id="VFLP01000007">
    <property type="protein sequence ID" value="TRX97164.1"/>
    <property type="molecule type" value="Genomic_DNA"/>
</dbReference>
<feature type="region of interest" description="Disordered" evidence="1">
    <location>
        <begin position="1"/>
        <end position="24"/>
    </location>
</feature>
<dbReference type="OrthoDB" id="3508416at2759"/>
<reference evidence="3" key="1">
    <citation type="submission" date="2019-06" db="EMBL/GenBank/DDBJ databases">
        <title>Draft genome sequence of the griseofulvin-producing fungus Xylaria cubensis strain G536.</title>
        <authorList>
            <person name="Mead M.E."/>
            <person name="Raja H.A."/>
            <person name="Steenwyk J.L."/>
            <person name="Knowles S.L."/>
            <person name="Oberlies N.H."/>
            <person name="Rokas A."/>
        </authorList>
    </citation>
    <scope>NUCLEOTIDE SEQUENCE [LARGE SCALE GENOMIC DNA]</scope>
    <source>
        <strain evidence="3">G536</strain>
    </source>
</reference>
<dbReference type="InterPro" id="IPR035979">
    <property type="entry name" value="RBD_domain_sf"/>
</dbReference>
<evidence type="ECO:0000256" key="1">
    <source>
        <dbReference type="SAM" id="MobiDB-lite"/>
    </source>
</evidence>
<sequence>MSASNSPEQAPASNRNQPNEPHMHSNQVLLPSVIISSIQIDNSQTSLGDLYVDPWDYDMPAESGWDTNGRNTIPRMLPLSRPSLPPLTATVPTHAPALAQPTLVTAGPSIPLRLQNASISRAPNPFTFHAQPISRNYRGNHLSVRNQSANIPPEQSTSVWITNLPPNCNYAELLGMVQDAGKVYAAVISPPDDKFITSAAKIVFFDLEGRQRFEARANAGQFAVGAYVPRVRPNRILTEAQPVGPESRVLHITGPDSIVNQHVLLDYFRRWCAFDIEYVQRWQLEDRNASMVWAFASYRCQAERVYAAIRDIKAYNLHSPGRGFWDSVVRCGREPYEADCCSSVEDGTRQILGYDGGLIMYYAAALPWVDWISG</sequence>
<evidence type="ECO:0000313" key="2">
    <source>
        <dbReference type="EMBL" id="TRX97164.1"/>
    </source>
</evidence>
<comment type="caution">
    <text evidence="2">The sequence shown here is derived from an EMBL/GenBank/DDBJ whole genome shotgun (WGS) entry which is preliminary data.</text>
</comment>
<dbReference type="GO" id="GO:0003676">
    <property type="term" value="F:nucleic acid binding"/>
    <property type="evidence" value="ECO:0007669"/>
    <property type="project" value="InterPro"/>
</dbReference>
<evidence type="ECO:0000313" key="3">
    <source>
        <dbReference type="Proteomes" id="UP000319160"/>
    </source>
</evidence>